<comment type="caution">
    <text evidence="1">The sequence shown here is derived from an EMBL/GenBank/DDBJ whole genome shotgun (WGS) entry which is preliminary data.</text>
</comment>
<evidence type="ECO:0000313" key="1">
    <source>
        <dbReference type="EMBL" id="MCH4824436.1"/>
    </source>
</evidence>
<organism evidence="1 2">
    <name type="scientific">Christiangramia lutea</name>
    <dbReference type="NCBI Taxonomy" id="1607951"/>
    <lineage>
        <taxon>Bacteria</taxon>
        <taxon>Pseudomonadati</taxon>
        <taxon>Bacteroidota</taxon>
        <taxon>Flavobacteriia</taxon>
        <taxon>Flavobacteriales</taxon>
        <taxon>Flavobacteriaceae</taxon>
        <taxon>Christiangramia</taxon>
    </lineage>
</organism>
<dbReference type="AlphaFoldDB" id="A0A9X1V683"/>
<dbReference type="Proteomes" id="UP001139226">
    <property type="component" value="Unassembled WGS sequence"/>
</dbReference>
<reference evidence="1" key="1">
    <citation type="submission" date="2022-03" db="EMBL/GenBank/DDBJ databases">
        <title>Gramella crocea sp. nov., isolated from activated sludge of a seafood processing plant.</title>
        <authorList>
            <person name="Zhang X."/>
        </authorList>
    </citation>
    <scope>NUCLEOTIDE SEQUENCE</scope>
    <source>
        <strain evidence="1">YJ019</strain>
    </source>
</reference>
<protein>
    <submittedName>
        <fullName evidence="1">Uncharacterized protein</fullName>
    </submittedName>
</protein>
<keyword evidence="2" id="KW-1185">Reference proteome</keyword>
<gene>
    <name evidence="1" type="ORF">ML462_14785</name>
</gene>
<dbReference type="EMBL" id="JAKVTV010000006">
    <property type="protein sequence ID" value="MCH4824436.1"/>
    <property type="molecule type" value="Genomic_DNA"/>
</dbReference>
<dbReference type="PROSITE" id="PS51257">
    <property type="entry name" value="PROKAR_LIPOPROTEIN"/>
    <property type="match status" value="1"/>
</dbReference>
<evidence type="ECO:0000313" key="2">
    <source>
        <dbReference type="Proteomes" id="UP001139226"/>
    </source>
</evidence>
<proteinExistence type="predicted"/>
<dbReference type="RefSeq" id="WP_240714604.1">
    <property type="nucleotide sequence ID" value="NZ_JAKVTV010000006.1"/>
</dbReference>
<sequence length="60" mass="6914">MSLRLLQIFMACMLFLACEDQKNKAQKNPEIRTNVSLFDLPDSLSGRRISFVLDLKRQVA</sequence>
<name>A0A9X1V683_9FLAO</name>
<accession>A0A9X1V683</accession>